<dbReference type="InterPro" id="IPR027806">
    <property type="entry name" value="HARBI1_dom"/>
</dbReference>
<dbReference type="PANTHER" id="PTHR22930:SF269">
    <property type="entry name" value="NUCLEASE HARBI1-LIKE PROTEIN"/>
    <property type="match status" value="1"/>
</dbReference>
<proteinExistence type="inferred from homology"/>
<dbReference type="EMBL" id="QOIP01000002">
    <property type="protein sequence ID" value="RLU25505.1"/>
    <property type="molecule type" value="Genomic_DNA"/>
</dbReference>
<comment type="subcellular location">
    <subcellularLocation>
        <location evidence="2">Nucleus</location>
    </subcellularLocation>
</comment>
<dbReference type="GO" id="GO:0004518">
    <property type="term" value="F:nuclease activity"/>
    <property type="evidence" value="ECO:0007669"/>
    <property type="project" value="UniProtKB-KW"/>
</dbReference>
<keyword evidence="7" id="KW-0539">Nucleus</keyword>
<organism evidence="9 10">
    <name type="scientific">Ooceraea biroi</name>
    <name type="common">Clonal raider ant</name>
    <name type="synonym">Cerapachys biroi</name>
    <dbReference type="NCBI Taxonomy" id="2015173"/>
    <lineage>
        <taxon>Eukaryota</taxon>
        <taxon>Metazoa</taxon>
        <taxon>Ecdysozoa</taxon>
        <taxon>Arthropoda</taxon>
        <taxon>Hexapoda</taxon>
        <taxon>Insecta</taxon>
        <taxon>Pterygota</taxon>
        <taxon>Neoptera</taxon>
        <taxon>Endopterygota</taxon>
        <taxon>Hymenoptera</taxon>
        <taxon>Apocrita</taxon>
        <taxon>Aculeata</taxon>
        <taxon>Formicoidea</taxon>
        <taxon>Formicidae</taxon>
        <taxon>Dorylinae</taxon>
        <taxon>Ooceraea</taxon>
    </lineage>
</organism>
<dbReference type="GO" id="GO:0016787">
    <property type="term" value="F:hydrolase activity"/>
    <property type="evidence" value="ECO:0007669"/>
    <property type="project" value="UniProtKB-KW"/>
</dbReference>
<evidence type="ECO:0000256" key="6">
    <source>
        <dbReference type="ARBA" id="ARBA00022801"/>
    </source>
</evidence>
<evidence type="ECO:0000256" key="7">
    <source>
        <dbReference type="ARBA" id="ARBA00023242"/>
    </source>
</evidence>
<dbReference type="GO" id="GO:0005634">
    <property type="term" value="C:nucleus"/>
    <property type="evidence" value="ECO:0007669"/>
    <property type="project" value="UniProtKB-SubCell"/>
</dbReference>
<keyword evidence="5" id="KW-0479">Metal-binding</keyword>
<dbReference type="Pfam" id="PF13359">
    <property type="entry name" value="DDE_Tnp_4"/>
    <property type="match status" value="1"/>
</dbReference>
<keyword evidence="6" id="KW-0378">Hydrolase</keyword>
<feature type="domain" description="DDE Tnp4" evidence="8">
    <location>
        <begin position="88"/>
        <end position="252"/>
    </location>
</feature>
<name>A0A3L8DZF4_OOCBI</name>
<dbReference type="Proteomes" id="UP000279307">
    <property type="component" value="Chromosome 2"/>
</dbReference>
<evidence type="ECO:0000256" key="5">
    <source>
        <dbReference type="ARBA" id="ARBA00022723"/>
    </source>
</evidence>
<accession>A0A3L8DZF4</accession>
<evidence type="ECO:0000256" key="2">
    <source>
        <dbReference type="ARBA" id="ARBA00004123"/>
    </source>
</evidence>
<reference evidence="9 10" key="1">
    <citation type="journal article" date="2018" name="Genome Res.">
        <title>The genomic architecture and molecular evolution of ant odorant receptors.</title>
        <authorList>
            <person name="McKenzie S.K."/>
            <person name="Kronauer D.J.C."/>
        </authorList>
    </citation>
    <scope>NUCLEOTIDE SEQUENCE [LARGE SCALE GENOMIC DNA]</scope>
    <source>
        <strain evidence="9">Clonal line C1</strain>
    </source>
</reference>
<dbReference type="AlphaFoldDB" id="A0A3L8DZF4"/>
<gene>
    <name evidence="9" type="ORF">DMN91_001661</name>
</gene>
<evidence type="ECO:0000256" key="1">
    <source>
        <dbReference type="ARBA" id="ARBA00001968"/>
    </source>
</evidence>
<evidence type="ECO:0000256" key="3">
    <source>
        <dbReference type="ARBA" id="ARBA00006958"/>
    </source>
</evidence>
<keyword evidence="4" id="KW-0540">Nuclease</keyword>
<comment type="caution">
    <text evidence="9">The sequence shown here is derived from an EMBL/GenBank/DDBJ whole genome shotgun (WGS) entry which is preliminary data.</text>
</comment>
<dbReference type="GO" id="GO:0046872">
    <property type="term" value="F:metal ion binding"/>
    <property type="evidence" value="ECO:0007669"/>
    <property type="project" value="UniProtKB-KW"/>
</dbReference>
<evidence type="ECO:0000313" key="10">
    <source>
        <dbReference type="Proteomes" id="UP000279307"/>
    </source>
</evidence>
<sequence>MNLPVAEREDTVNLSKLADDAQQHTASLRALGVHISSEILVHIIESSLPMVIVLDQNHGNSELVDQLHIKLFLRPAMQSGKLFVPRALDGKHITIQAPPNSGSLNYNYKGFFSFVLLAICDANYKFIWIDVGDYGSNNDGGIWANSSLGQSMESDTTDIPPPKLLPGTVNKVPCALVGDEAFPLKPYLMRPYPKRSLNDSQRILNYRLSRAKRIIENTFGILVSRWRILRKSIQCKEETAYKIVLALVVLHNFIMSSNTRKYCPSQFVDQERNGIVI</sequence>
<evidence type="ECO:0000256" key="4">
    <source>
        <dbReference type="ARBA" id="ARBA00022722"/>
    </source>
</evidence>
<comment type="cofactor">
    <cofactor evidence="1">
        <name>a divalent metal cation</name>
        <dbReference type="ChEBI" id="CHEBI:60240"/>
    </cofactor>
</comment>
<dbReference type="InterPro" id="IPR045249">
    <property type="entry name" value="HARBI1-like"/>
</dbReference>
<comment type="similarity">
    <text evidence="3">Belongs to the HARBI1 family.</text>
</comment>
<evidence type="ECO:0000313" key="9">
    <source>
        <dbReference type="EMBL" id="RLU25505.1"/>
    </source>
</evidence>
<protein>
    <recommendedName>
        <fullName evidence="8">DDE Tnp4 domain-containing protein</fullName>
    </recommendedName>
</protein>
<evidence type="ECO:0000259" key="8">
    <source>
        <dbReference type="Pfam" id="PF13359"/>
    </source>
</evidence>
<dbReference type="OrthoDB" id="7548946at2759"/>
<dbReference type="PANTHER" id="PTHR22930">
    <property type="match status" value="1"/>
</dbReference>